<accession>A0A7S3Q2T7</accession>
<dbReference type="EMBL" id="HBIO01011081">
    <property type="protein sequence ID" value="CAE0463768.1"/>
    <property type="molecule type" value="Transcribed_RNA"/>
</dbReference>
<reference evidence="3" key="1">
    <citation type="submission" date="2021-01" db="EMBL/GenBank/DDBJ databases">
        <authorList>
            <person name="Corre E."/>
            <person name="Pelletier E."/>
            <person name="Niang G."/>
            <person name="Scheremetjew M."/>
            <person name="Finn R."/>
            <person name="Kale V."/>
            <person name="Holt S."/>
            <person name="Cochrane G."/>
            <person name="Meng A."/>
            <person name="Brown T."/>
            <person name="Cohen L."/>
        </authorList>
    </citation>
    <scope>NUCLEOTIDE SEQUENCE</scope>
    <source>
        <strain evidence="3">MM31A-1</strain>
    </source>
</reference>
<protein>
    <submittedName>
        <fullName evidence="3">Uncharacterized protein</fullName>
    </submittedName>
</protein>
<proteinExistence type="inferred from homology"/>
<evidence type="ECO:0000256" key="2">
    <source>
        <dbReference type="SAM" id="MobiDB-lite"/>
    </source>
</evidence>
<gene>
    <name evidence="3" type="ORF">CDEB00056_LOCUS8609</name>
</gene>
<dbReference type="GO" id="GO:0045048">
    <property type="term" value="P:protein insertion into ER membrane"/>
    <property type="evidence" value="ECO:0007669"/>
    <property type="project" value="InterPro"/>
</dbReference>
<feature type="region of interest" description="Disordered" evidence="2">
    <location>
        <begin position="187"/>
        <end position="212"/>
    </location>
</feature>
<dbReference type="PANTHER" id="PTHR12875:SF0">
    <property type="entry name" value="GOLGI TO ER TRAFFIC PROTEIN 4 HOMOLOG"/>
    <property type="match status" value="1"/>
</dbReference>
<dbReference type="Pfam" id="PF04190">
    <property type="entry name" value="GET4"/>
    <property type="match status" value="1"/>
</dbReference>
<dbReference type="PANTHER" id="PTHR12875">
    <property type="entry name" value="GOLGI TO ER TRAFFIC PROTEIN 4 HOMOLOG"/>
    <property type="match status" value="1"/>
</dbReference>
<organism evidence="3">
    <name type="scientific">Chaetoceros debilis</name>
    <dbReference type="NCBI Taxonomy" id="122233"/>
    <lineage>
        <taxon>Eukaryota</taxon>
        <taxon>Sar</taxon>
        <taxon>Stramenopiles</taxon>
        <taxon>Ochrophyta</taxon>
        <taxon>Bacillariophyta</taxon>
        <taxon>Coscinodiscophyceae</taxon>
        <taxon>Chaetocerotophycidae</taxon>
        <taxon>Chaetocerotales</taxon>
        <taxon>Chaetocerotaceae</taxon>
        <taxon>Chaetoceros</taxon>
    </lineage>
</organism>
<dbReference type="AlphaFoldDB" id="A0A7S3Q2T7"/>
<dbReference type="InterPro" id="IPR011990">
    <property type="entry name" value="TPR-like_helical_dom_sf"/>
</dbReference>
<evidence type="ECO:0000256" key="1">
    <source>
        <dbReference type="ARBA" id="ARBA00005351"/>
    </source>
</evidence>
<dbReference type="InterPro" id="IPR007317">
    <property type="entry name" value="GET4"/>
</dbReference>
<feature type="compositionally biased region" description="Low complexity" evidence="2">
    <location>
        <begin position="190"/>
        <end position="204"/>
    </location>
</feature>
<name>A0A7S3Q2T7_9STRA</name>
<dbReference type="Gene3D" id="1.25.40.10">
    <property type="entry name" value="Tetratricopeptide repeat domain"/>
    <property type="match status" value="1"/>
</dbReference>
<comment type="similarity">
    <text evidence="1">Belongs to the GET4 family.</text>
</comment>
<dbReference type="GO" id="GO:0005829">
    <property type="term" value="C:cytosol"/>
    <property type="evidence" value="ECO:0007669"/>
    <property type="project" value="TreeGrafter"/>
</dbReference>
<sequence length="421" mass="45556">MSASIARRRKQLAAKAKLASEGGEDPITDKMNTLLSPDTISEETAYEALQLAQSQVRKSVKSGDYTKASVTYGYDVCMQLLDKHLKASVGSQLLHQLAQVLAETHSVCDEAWIERIQNLDAAYLKAVPNAESKAEQKRLYRLHSKFLKSVIAWSEVLGTVTYGALELHVLAANHAWFLSENGANDEAEAEAAANGTSKGNNKSNNNKEDEDAEDFTTVALQSASVTHYALAEKPDLILSKLATLPPPTAAQTKNNHSCAPAAREALLTRSILVMLTMENIRDATTLLTQYIETIEERKLDALKKSYMAKGDGKSVNHVVFNSMLLSIVRKDKKTGPLYTWLLKGFTGAELATMYKGEMLKGYTSKIGRIFFDIQPPPSMMATLENMMGMMGGGGMGGGAGGMPGMNPAMMQAMMGGMGGGM</sequence>
<evidence type="ECO:0000313" key="3">
    <source>
        <dbReference type="EMBL" id="CAE0463768.1"/>
    </source>
</evidence>